<gene>
    <name evidence="2" type="ORF">EBB54_09950</name>
</gene>
<dbReference type="EMBL" id="RHJS01000002">
    <property type="protein sequence ID" value="RRK31648.1"/>
    <property type="molecule type" value="Genomic_DNA"/>
</dbReference>
<sequence>MENKPYQLRYLPIFEQDLINTANYITNVLKNEDAALRLIDDVESAILERLDNPVAFEPYRSVKKRDHPYYRIYVRNYVVYYVVIGDVMEVRRLIYGARDTDRHL</sequence>
<accession>A0A3R8KX15</accession>
<dbReference type="Proteomes" id="UP000274920">
    <property type="component" value="Unassembled WGS sequence"/>
</dbReference>
<protein>
    <submittedName>
        <fullName evidence="2">Type II toxin-antitoxin system RelE/ParE family toxin</fullName>
    </submittedName>
</protein>
<dbReference type="Pfam" id="PF05016">
    <property type="entry name" value="ParE_toxin"/>
    <property type="match status" value="1"/>
</dbReference>
<dbReference type="AlphaFoldDB" id="A0A3R8KX15"/>
<evidence type="ECO:0000313" key="2">
    <source>
        <dbReference type="EMBL" id="RRK31648.1"/>
    </source>
</evidence>
<reference evidence="2" key="1">
    <citation type="submission" date="2018-10" db="EMBL/GenBank/DDBJ databases">
        <title>Schaedlerella arabinophila gen. nov. sp. nov., isolated from the mouse intestinal tract and comparative analysis with the genome of the closely related altered Schaedler flora strain ASF502.</title>
        <authorList>
            <person name="Miyake S."/>
            <person name="Soh M."/>
            <person name="Seedorf H."/>
        </authorList>
    </citation>
    <scope>NUCLEOTIDE SEQUENCE [LARGE SCALE GENOMIC DNA]</scope>
    <source>
        <strain evidence="2">DSM 106076</strain>
    </source>
</reference>
<name>A0A3R8KX15_9FIRM</name>
<evidence type="ECO:0000313" key="3">
    <source>
        <dbReference type="Proteomes" id="UP000274920"/>
    </source>
</evidence>
<dbReference type="InterPro" id="IPR035093">
    <property type="entry name" value="RelE/ParE_toxin_dom_sf"/>
</dbReference>
<keyword evidence="3" id="KW-1185">Reference proteome</keyword>
<evidence type="ECO:0000256" key="1">
    <source>
        <dbReference type="ARBA" id="ARBA00022649"/>
    </source>
</evidence>
<dbReference type="Gene3D" id="3.30.2310.20">
    <property type="entry name" value="RelE-like"/>
    <property type="match status" value="1"/>
</dbReference>
<proteinExistence type="predicted"/>
<organism evidence="2 3">
    <name type="scientific">Schaedlerella arabinosiphila</name>
    <dbReference type="NCBI Taxonomy" id="2044587"/>
    <lineage>
        <taxon>Bacteria</taxon>
        <taxon>Bacillati</taxon>
        <taxon>Bacillota</taxon>
        <taxon>Clostridia</taxon>
        <taxon>Lachnospirales</taxon>
        <taxon>Lachnospiraceae</taxon>
        <taxon>Schaedlerella</taxon>
    </lineage>
</organism>
<comment type="caution">
    <text evidence="2">The sequence shown here is derived from an EMBL/GenBank/DDBJ whole genome shotgun (WGS) entry which is preliminary data.</text>
</comment>
<dbReference type="RefSeq" id="WP_125127280.1">
    <property type="nucleotide sequence ID" value="NZ_RHJS01000002.1"/>
</dbReference>
<keyword evidence="1" id="KW-1277">Toxin-antitoxin system</keyword>
<dbReference type="InterPro" id="IPR007712">
    <property type="entry name" value="RelE/ParE_toxin"/>
</dbReference>